<proteinExistence type="predicted"/>
<evidence type="ECO:0000256" key="4">
    <source>
        <dbReference type="ARBA" id="ARBA00023002"/>
    </source>
</evidence>
<gene>
    <name evidence="9" type="ORF">DSM101010T_32990</name>
</gene>
<dbReference type="InterPro" id="IPR006066">
    <property type="entry name" value="NO2/SO3_Rdtase_FeS/sirohaem_BS"/>
</dbReference>
<keyword evidence="3" id="KW-0479">Metal-binding</keyword>
<dbReference type="AlphaFoldDB" id="A0A7J0BPD8"/>
<sequence>MNNTITESLTVMPIARKDDIYVLRLCLNQGLMTPGMLRRVLEVIEKYNLPSLRATTGQRMNLEGIPAGKLDEICDFLGTRVEKCAPGATVCPGKGTCRLGIQETTDLGNAIVELVKQNGPYPYKVKSGVSGCKMSCGLSYVRDIGLVATAKGWNVFFGGCALQNAAPGVLIGEHVSSDNALALLQKALVFYRENGEKRERTAATVTRLGKQALLDAVNA</sequence>
<dbReference type="SUPFAM" id="SSF55124">
    <property type="entry name" value="Nitrite/Sulfite reductase N-terminal domain-like"/>
    <property type="match status" value="1"/>
</dbReference>
<dbReference type="Gene3D" id="3.30.413.10">
    <property type="entry name" value="Sulfite Reductase Hemoprotein, domain 1"/>
    <property type="match status" value="1"/>
</dbReference>
<comment type="caution">
    <text evidence="9">The sequence shown here is derived from an EMBL/GenBank/DDBJ whole genome shotgun (WGS) entry which is preliminary data.</text>
</comment>
<keyword evidence="10" id="KW-1185">Reference proteome</keyword>
<protein>
    <recommendedName>
        <fullName evidence="11">Nitrite reductase</fullName>
    </recommendedName>
</protein>
<dbReference type="InterPro" id="IPR006067">
    <property type="entry name" value="NO2/SO3_Rdtase_4Fe4S_dom"/>
</dbReference>
<feature type="domain" description="Nitrite/Sulfite reductase ferredoxin-like" evidence="8">
    <location>
        <begin position="17"/>
        <end position="73"/>
    </location>
</feature>
<evidence type="ECO:0000259" key="8">
    <source>
        <dbReference type="Pfam" id="PF03460"/>
    </source>
</evidence>
<evidence type="ECO:0000256" key="1">
    <source>
        <dbReference type="ARBA" id="ARBA00022485"/>
    </source>
</evidence>
<dbReference type="Pfam" id="PF03460">
    <property type="entry name" value="NIR_SIR_ferr"/>
    <property type="match status" value="1"/>
</dbReference>
<evidence type="ECO:0000313" key="10">
    <source>
        <dbReference type="Proteomes" id="UP000503840"/>
    </source>
</evidence>
<evidence type="ECO:0000256" key="6">
    <source>
        <dbReference type="ARBA" id="ARBA00023014"/>
    </source>
</evidence>
<dbReference type="RefSeq" id="WP_174406581.1">
    <property type="nucleotide sequence ID" value="NZ_BLVO01000016.1"/>
</dbReference>
<dbReference type="PANTHER" id="PTHR43809">
    <property type="entry name" value="NITRITE REDUCTASE (NADH) LARGE SUBUNIT"/>
    <property type="match status" value="1"/>
</dbReference>
<evidence type="ECO:0000256" key="5">
    <source>
        <dbReference type="ARBA" id="ARBA00023004"/>
    </source>
</evidence>
<feature type="domain" description="Nitrite/sulphite reductase 4Fe-4S" evidence="7">
    <location>
        <begin position="88"/>
        <end position="217"/>
    </location>
</feature>
<evidence type="ECO:0000259" key="7">
    <source>
        <dbReference type="Pfam" id="PF01077"/>
    </source>
</evidence>
<dbReference type="InterPro" id="IPR052034">
    <property type="entry name" value="NasD-like"/>
</dbReference>
<accession>A0A7J0BPD8</accession>
<dbReference type="GO" id="GO:0051539">
    <property type="term" value="F:4 iron, 4 sulfur cluster binding"/>
    <property type="evidence" value="ECO:0007669"/>
    <property type="project" value="UniProtKB-KW"/>
</dbReference>
<dbReference type="Proteomes" id="UP000503840">
    <property type="component" value="Unassembled WGS sequence"/>
</dbReference>
<keyword evidence="5" id="KW-0408">Iron</keyword>
<dbReference type="InterPro" id="IPR005117">
    <property type="entry name" value="NiRdtase/SiRdtase_haem-b_fer"/>
</dbReference>
<evidence type="ECO:0000256" key="3">
    <source>
        <dbReference type="ARBA" id="ARBA00022723"/>
    </source>
</evidence>
<evidence type="ECO:0000313" key="9">
    <source>
        <dbReference type="EMBL" id="GFM34934.1"/>
    </source>
</evidence>
<dbReference type="InterPro" id="IPR036136">
    <property type="entry name" value="Nit/Sulf_reduc_fer-like_dom_sf"/>
</dbReference>
<evidence type="ECO:0008006" key="11">
    <source>
        <dbReference type="Google" id="ProtNLM"/>
    </source>
</evidence>
<dbReference type="GO" id="GO:0046872">
    <property type="term" value="F:metal ion binding"/>
    <property type="evidence" value="ECO:0007669"/>
    <property type="project" value="UniProtKB-KW"/>
</dbReference>
<dbReference type="PANTHER" id="PTHR43809:SF1">
    <property type="entry name" value="NITRITE REDUCTASE (NADH) LARGE SUBUNIT"/>
    <property type="match status" value="1"/>
</dbReference>
<dbReference type="Pfam" id="PF01077">
    <property type="entry name" value="NIR_SIR"/>
    <property type="match status" value="1"/>
</dbReference>
<dbReference type="PROSITE" id="PS00365">
    <property type="entry name" value="NIR_SIR"/>
    <property type="match status" value="1"/>
</dbReference>
<evidence type="ECO:0000256" key="2">
    <source>
        <dbReference type="ARBA" id="ARBA00022617"/>
    </source>
</evidence>
<dbReference type="GO" id="GO:0020037">
    <property type="term" value="F:heme binding"/>
    <property type="evidence" value="ECO:0007669"/>
    <property type="project" value="InterPro"/>
</dbReference>
<dbReference type="SUPFAM" id="SSF56014">
    <property type="entry name" value="Nitrite and sulphite reductase 4Fe-4S domain-like"/>
    <property type="match status" value="1"/>
</dbReference>
<dbReference type="GO" id="GO:0016491">
    <property type="term" value="F:oxidoreductase activity"/>
    <property type="evidence" value="ECO:0007669"/>
    <property type="project" value="UniProtKB-KW"/>
</dbReference>
<dbReference type="EMBL" id="BLVO01000016">
    <property type="protein sequence ID" value="GFM34934.1"/>
    <property type="molecule type" value="Genomic_DNA"/>
</dbReference>
<organism evidence="9 10">
    <name type="scientific">Desulfovibrio subterraneus</name>
    <dbReference type="NCBI Taxonomy" id="2718620"/>
    <lineage>
        <taxon>Bacteria</taxon>
        <taxon>Pseudomonadati</taxon>
        <taxon>Thermodesulfobacteriota</taxon>
        <taxon>Desulfovibrionia</taxon>
        <taxon>Desulfovibrionales</taxon>
        <taxon>Desulfovibrionaceae</taxon>
        <taxon>Desulfovibrio</taxon>
    </lineage>
</organism>
<name>A0A7J0BPD8_9BACT</name>
<keyword evidence="2" id="KW-0349">Heme</keyword>
<reference evidence="9 10" key="1">
    <citation type="submission" date="2020-05" db="EMBL/GenBank/DDBJ databases">
        <title>Draft genome sequence of Desulfovibrio sp. strain HN2T.</title>
        <authorList>
            <person name="Ueno A."/>
            <person name="Tamazawa S."/>
            <person name="Tamamura S."/>
            <person name="Murakami T."/>
            <person name="Kiyama T."/>
            <person name="Inomata H."/>
            <person name="Amano Y."/>
            <person name="Miyakawa K."/>
            <person name="Tamaki H."/>
            <person name="Naganuma T."/>
            <person name="Kaneko K."/>
        </authorList>
    </citation>
    <scope>NUCLEOTIDE SEQUENCE [LARGE SCALE GENOMIC DNA]</scope>
    <source>
        <strain evidence="9 10">HN2</strain>
    </source>
</reference>
<dbReference type="InterPro" id="IPR045854">
    <property type="entry name" value="NO2/SO3_Rdtase_4Fe4S_sf"/>
</dbReference>
<keyword evidence="1" id="KW-0004">4Fe-4S</keyword>
<keyword evidence="6" id="KW-0411">Iron-sulfur</keyword>
<keyword evidence="4" id="KW-0560">Oxidoreductase</keyword>